<organism evidence="4 5">
    <name type="scientific">Virgisporangium aliadipatigenens</name>
    <dbReference type="NCBI Taxonomy" id="741659"/>
    <lineage>
        <taxon>Bacteria</taxon>
        <taxon>Bacillati</taxon>
        <taxon>Actinomycetota</taxon>
        <taxon>Actinomycetes</taxon>
        <taxon>Micromonosporales</taxon>
        <taxon>Micromonosporaceae</taxon>
        <taxon>Virgisporangium</taxon>
    </lineage>
</organism>
<reference evidence="4" key="1">
    <citation type="submission" date="2021-01" db="EMBL/GenBank/DDBJ databases">
        <title>Whole genome shotgun sequence of Virgisporangium aliadipatigenens NBRC 105644.</title>
        <authorList>
            <person name="Komaki H."/>
            <person name="Tamura T."/>
        </authorList>
    </citation>
    <scope>NUCLEOTIDE SEQUENCE</scope>
    <source>
        <strain evidence="4">NBRC 105644</strain>
    </source>
</reference>
<dbReference type="SUPFAM" id="SSF46689">
    <property type="entry name" value="Homeodomain-like"/>
    <property type="match status" value="1"/>
</dbReference>
<sequence length="202" mass="21686">MTTTGLRERKKAAVRAALSRAAWTLMLERGLDAATPEAIADAAELSPRTFRNYFHGREEAILDELARRHLHVVELLRARPAAEPVWDACAAVLPAAVADLVGDRSQLATLMNVVRDSPAMRAQLLLVRAALDAGMTAVVAERTGTDPERDLAPRLLAGAIGAVVGTAVEFWAQGRTSTCLQDLVRDGLAQLRAGFPSSPSER</sequence>
<gene>
    <name evidence="4" type="ORF">Val02_24760</name>
</gene>
<dbReference type="InterPro" id="IPR041347">
    <property type="entry name" value="MftR_C"/>
</dbReference>
<keyword evidence="5" id="KW-1185">Reference proteome</keyword>
<keyword evidence="1 2" id="KW-0238">DNA-binding</keyword>
<dbReference type="GO" id="GO:0003677">
    <property type="term" value="F:DNA binding"/>
    <property type="evidence" value="ECO:0007669"/>
    <property type="project" value="UniProtKB-UniRule"/>
</dbReference>
<dbReference type="Pfam" id="PF00440">
    <property type="entry name" value="TetR_N"/>
    <property type="match status" value="1"/>
</dbReference>
<feature type="domain" description="HTH tetR-type" evidence="3">
    <location>
        <begin position="12"/>
        <end position="72"/>
    </location>
</feature>
<proteinExistence type="predicted"/>
<dbReference type="PROSITE" id="PS50977">
    <property type="entry name" value="HTH_TETR_2"/>
    <property type="match status" value="1"/>
</dbReference>
<dbReference type="Gene3D" id="1.10.10.60">
    <property type="entry name" value="Homeodomain-like"/>
    <property type="match status" value="1"/>
</dbReference>
<evidence type="ECO:0000313" key="5">
    <source>
        <dbReference type="Proteomes" id="UP000619260"/>
    </source>
</evidence>
<feature type="DNA-binding region" description="H-T-H motif" evidence="2">
    <location>
        <begin position="35"/>
        <end position="54"/>
    </location>
</feature>
<dbReference type="EMBL" id="BOPF01000007">
    <property type="protein sequence ID" value="GIJ45590.1"/>
    <property type="molecule type" value="Genomic_DNA"/>
</dbReference>
<dbReference type="Pfam" id="PF17754">
    <property type="entry name" value="TetR_C_14"/>
    <property type="match status" value="1"/>
</dbReference>
<dbReference type="InterPro" id="IPR001647">
    <property type="entry name" value="HTH_TetR"/>
</dbReference>
<evidence type="ECO:0000259" key="3">
    <source>
        <dbReference type="PROSITE" id="PS50977"/>
    </source>
</evidence>
<dbReference type="Proteomes" id="UP000619260">
    <property type="component" value="Unassembled WGS sequence"/>
</dbReference>
<dbReference type="RefSeq" id="WP_239152765.1">
    <property type="nucleotide sequence ID" value="NZ_BOPF01000007.1"/>
</dbReference>
<evidence type="ECO:0000313" key="4">
    <source>
        <dbReference type="EMBL" id="GIJ45590.1"/>
    </source>
</evidence>
<dbReference type="InterPro" id="IPR009057">
    <property type="entry name" value="Homeodomain-like_sf"/>
</dbReference>
<protein>
    <submittedName>
        <fullName evidence="4">TetR family transcriptional regulator</fullName>
    </submittedName>
</protein>
<dbReference type="AlphaFoldDB" id="A0A8J3YKE5"/>
<dbReference type="Gene3D" id="1.10.357.10">
    <property type="entry name" value="Tetracycline Repressor, domain 2"/>
    <property type="match status" value="1"/>
</dbReference>
<accession>A0A8J3YKE5</accession>
<name>A0A8J3YKE5_9ACTN</name>
<evidence type="ECO:0000256" key="2">
    <source>
        <dbReference type="PROSITE-ProRule" id="PRU00335"/>
    </source>
</evidence>
<comment type="caution">
    <text evidence="4">The sequence shown here is derived from an EMBL/GenBank/DDBJ whole genome shotgun (WGS) entry which is preliminary data.</text>
</comment>
<evidence type="ECO:0000256" key="1">
    <source>
        <dbReference type="ARBA" id="ARBA00023125"/>
    </source>
</evidence>